<name>A0ABP0IDI3_9DINO</name>
<keyword evidence="4" id="KW-1185">Reference proteome</keyword>
<evidence type="ECO:0000259" key="2">
    <source>
        <dbReference type="PROSITE" id="PS50089"/>
    </source>
</evidence>
<accession>A0ABP0IDI3</accession>
<dbReference type="PROSITE" id="PS50089">
    <property type="entry name" value="ZF_RING_2"/>
    <property type="match status" value="1"/>
</dbReference>
<dbReference type="Pfam" id="PF13920">
    <property type="entry name" value="zf-C3HC4_3"/>
    <property type="match status" value="1"/>
</dbReference>
<comment type="caution">
    <text evidence="3">The sequence shown here is derived from an EMBL/GenBank/DDBJ whole genome shotgun (WGS) entry which is preliminary data.</text>
</comment>
<sequence length="183" mass="20906">MFRRQLAQETAESEAAYRAETERMARGFVAAKMEDFMQKCHEAARKRKTFIRVEYQIDDVLFRRDEASCRELVLEMFKGPMAELGFPDGARPHPDSRSRYRVLFFLEGKWDGEDVAACSEPTVVPAPAGTRITCPICHEHRPAVALIPCGHVICRDCQRCQQIRQCPMCREATSSATRGLFMD</sequence>
<evidence type="ECO:0000313" key="3">
    <source>
        <dbReference type="EMBL" id="CAK8999439.1"/>
    </source>
</evidence>
<evidence type="ECO:0000313" key="4">
    <source>
        <dbReference type="Proteomes" id="UP001642484"/>
    </source>
</evidence>
<reference evidence="3 4" key="1">
    <citation type="submission" date="2024-02" db="EMBL/GenBank/DDBJ databases">
        <authorList>
            <person name="Chen Y."/>
            <person name="Shah S."/>
            <person name="Dougan E. K."/>
            <person name="Thang M."/>
            <person name="Chan C."/>
        </authorList>
    </citation>
    <scope>NUCLEOTIDE SEQUENCE [LARGE SCALE GENOMIC DNA]</scope>
</reference>
<dbReference type="Gene3D" id="3.30.40.10">
    <property type="entry name" value="Zinc/RING finger domain, C3HC4 (zinc finger)"/>
    <property type="match status" value="1"/>
</dbReference>
<organism evidence="3 4">
    <name type="scientific">Durusdinium trenchii</name>
    <dbReference type="NCBI Taxonomy" id="1381693"/>
    <lineage>
        <taxon>Eukaryota</taxon>
        <taxon>Sar</taxon>
        <taxon>Alveolata</taxon>
        <taxon>Dinophyceae</taxon>
        <taxon>Suessiales</taxon>
        <taxon>Symbiodiniaceae</taxon>
        <taxon>Durusdinium</taxon>
    </lineage>
</organism>
<protein>
    <recommendedName>
        <fullName evidence="2">RING-type domain-containing protein</fullName>
    </recommendedName>
</protein>
<dbReference type="EMBL" id="CAXAMN010002392">
    <property type="protein sequence ID" value="CAK8999439.1"/>
    <property type="molecule type" value="Genomic_DNA"/>
</dbReference>
<dbReference type="InterPro" id="IPR013083">
    <property type="entry name" value="Znf_RING/FYVE/PHD"/>
</dbReference>
<keyword evidence="1" id="KW-0479">Metal-binding</keyword>
<evidence type="ECO:0000256" key="1">
    <source>
        <dbReference type="PROSITE-ProRule" id="PRU00175"/>
    </source>
</evidence>
<keyword evidence="1" id="KW-0863">Zinc-finger</keyword>
<gene>
    <name evidence="3" type="ORF">CCMP2556_LOCUS5657</name>
</gene>
<proteinExistence type="predicted"/>
<dbReference type="SUPFAM" id="SSF57850">
    <property type="entry name" value="RING/U-box"/>
    <property type="match status" value="1"/>
</dbReference>
<dbReference type="InterPro" id="IPR001841">
    <property type="entry name" value="Znf_RING"/>
</dbReference>
<dbReference type="Proteomes" id="UP001642484">
    <property type="component" value="Unassembled WGS sequence"/>
</dbReference>
<feature type="domain" description="RING-type" evidence="2">
    <location>
        <begin position="134"/>
        <end position="170"/>
    </location>
</feature>
<dbReference type="SMART" id="SM00184">
    <property type="entry name" value="RING"/>
    <property type="match status" value="1"/>
</dbReference>
<keyword evidence="1" id="KW-0862">Zinc</keyword>
<dbReference type="CDD" id="cd16449">
    <property type="entry name" value="RING-HC"/>
    <property type="match status" value="1"/>
</dbReference>